<evidence type="ECO:0000256" key="1">
    <source>
        <dbReference type="ARBA" id="ARBA00010333"/>
    </source>
</evidence>
<comment type="caution">
    <text evidence="5">The sequence shown here is derived from an EMBL/GenBank/DDBJ whole genome shotgun (WGS) entry which is preliminary data.</text>
</comment>
<feature type="domain" description="Solute-binding protein family 3/N-terminal" evidence="4">
    <location>
        <begin position="25"/>
        <end position="246"/>
    </location>
</feature>
<dbReference type="SUPFAM" id="SSF53850">
    <property type="entry name" value="Periplasmic binding protein-like II"/>
    <property type="match status" value="1"/>
</dbReference>
<evidence type="ECO:0000256" key="3">
    <source>
        <dbReference type="SAM" id="SignalP"/>
    </source>
</evidence>
<evidence type="ECO:0000313" key="5">
    <source>
        <dbReference type="EMBL" id="MDT0603409.1"/>
    </source>
</evidence>
<dbReference type="Gene3D" id="3.40.190.10">
    <property type="entry name" value="Periplasmic binding protein-like II"/>
    <property type="match status" value="2"/>
</dbReference>
<evidence type="ECO:0000259" key="4">
    <source>
        <dbReference type="SMART" id="SM00062"/>
    </source>
</evidence>
<dbReference type="Pfam" id="PF00497">
    <property type="entry name" value="SBP_bac_3"/>
    <property type="match status" value="1"/>
</dbReference>
<keyword evidence="6" id="KW-1185">Reference proteome</keyword>
<protein>
    <submittedName>
        <fullName evidence="5">Transporter substrate-binding domain-containing protein</fullName>
    </submittedName>
</protein>
<dbReference type="Proteomes" id="UP001266357">
    <property type="component" value="Unassembled WGS sequence"/>
</dbReference>
<name>A0ABU2ZZS6_9GAMM</name>
<keyword evidence="2 3" id="KW-0732">Signal</keyword>
<feature type="signal peptide" evidence="3">
    <location>
        <begin position="1"/>
        <end position="20"/>
    </location>
</feature>
<dbReference type="PANTHER" id="PTHR35936">
    <property type="entry name" value="MEMBRANE-BOUND LYTIC MUREIN TRANSGLYCOSYLASE F"/>
    <property type="match status" value="1"/>
</dbReference>
<accession>A0ABU2ZZS6</accession>
<dbReference type="RefSeq" id="WP_311579511.1">
    <property type="nucleotide sequence ID" value="NZ_JAVRIF010000003.1"/>
</dbReference>
<sequence>MKYILIRGLCLIVIAFSASAENKAPLIVATYIEPPYSYYIDDEFAGIHVKIITLLAEKLNKQVKFVQCPFARCLSFLENGQADVIIGIRKTTERLQYLTYLEQPISTQTFPLQFYIRQDSDLNIANYSDLAKLRIGTLRAATYFDRFDRDQSLNKVEVVNYNQLIQMLLKDRIDTFLEREESVKPWIDHVDYKQKIKLADYLYNKSVDGYIAFSKKSTFINEIEQFSLMQNQLIKNGDIQAIRDNN</sequence>
<dbReference type="InterPro" id="IPR001638">
    <property type="entry name" value="Solute-binding_3/MltF_N"/>
</dbReference>
<dbReference type="PANTHER" id="PTHR35936:SF25">
    <property type="entry name" value="ABC TRANSPORTER SUBSTRATE-BINDING PROTEIN"/>
    <property type="match status" value="1"/>
</dbReference>
<organism evidence="5 6">
    <name type="scientific">Thalassotalea castellviae</name>
    <dbReference type="NCBI Taxonomy" id="3075612"/>
    <lineage>
        <taxon>Bacteria</taxon>
        <taxon>Pseudomonadati</taxon>
        <taxon>Pseudomonadota</taxon>
        <taxon>Gammaproteobacteria</taxon>
        <taxon>Alteromonadales</taxon>
        <taxon>Colwelliaceae</taxon>
        <taxon>Thalassotalea</taxon>
    </lineage>
</organism>
<proteinExistence type="inferred from homology"/>
<gene>
    <name evidence="5" type="ORF">RM573_07350</name>
</gene>
<reference evidence="5 6" key="1">
    <citation type="submission" date="2023-09" db="EMBL/GenBank/DDBJ databases">
        <authorList>
            <person name="Rey-Velasco X."/>
        </authorList>
    </citation>
    <scope>NUCLEOTIDE SEQUENCE [LARGE SCALE GENOMIC DNA]</scope>
    <source>
        <strain evidence="5 6">W431</strain>
    </source>
</reference>
<dbReference type="EMBL" id="JAVRIF010000003">
    <property type="protein sequence ID" value="MDT0603409.1"/>
    <property type="molecule type" value="Genomic_DNA"/>
</dbReference>
<evidence type="ECO:0000256" key="2">
    <source>
        <dbReference type="ARBA" id="ARBA00022729"/>
    </source>
</evidence>
<evidence type="ECO:0000313" key="6">
    <source>
        <dbReference type="Proteomes" id="UP001266357"/>
    </source>
</evidence>
<dbReference type="SMART" id="SM00062">
    <property type="entry name" value="PBPb"/>
    <property type="match status" value="1"/>
</dbReference>
<feature type="chain" id="PRO_5047022503" evidence="3">
    <location>
        <begin position="21"/>
        <end position="246"/>
    </location>
</feature>
<comment type="similarity">
    <text evidence="1">Belongs to the bacterial solute-binding protein 3 family.</text>
</comment>